<dbReference type="Pfam" id="PF17517">
    <property type="entry name" value="IgGFc_binding"/>
    <property type="match status" value="1"/>
</dbReference>
<dbReference type="InterPro" id="IPR013784">
    <property type="entry name" value="Carb-bd-like_fold"/>
</dbReference>
<name>A0A2S8F0Q0_9BACT</name>
<comment type="caution">
    <text evidence="4">The sequence shown here is derived from an EMBL/GenBank/DDBJ whole genome shotgun (WGS) entry which is preliminary data.</text>
</comment>
<evidence type="ECO:0000256" key="2">
    <source>
        <dbReference type="SAM" id="MobiDB-lite"/>
    </source>
</evidence>
<accession>A0A2S8F0Q0</accession>
<dbReference type="Gene3D" id="2.60.120.380">
    <property type="match status" value="1"/>
</dbReference>
<evidence type="ECO:0000313" key="5">
    <source>
        <dbReference type="Proteomes" id="UP000240009"/>
    </source>
</evidence>
<dbReference type="PROSITE" id="PS00018">
    <property type="entry name" value="EF_HAND_1"/>
    <property type="match status" value="2"/>
</dbReference>
<dbReference type="OrthoDB" id="232855at2"/>
<dbReference type="Pfam" id="PF02369">
    <property type="entry name" value="Big_1"/>
    <property type="match status" value="1"/>
</dbReference>
<dbReference type="SUPFAM" id="SSF49464">
    <property type="entry name" value="Carboxypeptidase regulatory domain-like"/>
    <property type="match status" value="2"/>
</dbReference>
<evidence type="ECO:0000256" key="1">
    <source>
        <dbReference type="ARBA" id="ARBA00010116"/>
    </source>
</evidence>
<dbReference type="SUPFAM" id="SSF49478">
    <property type="entry name" value="Cna protein B-type domain"/>
    <property type="match status" value="3"/>
</dbReference>
<dbReference type="PROSITE" id="PS51127">
    <property type="entry name" value="BIG1"/>
    <property type="match status" value="1"/>
</dbReference>
<dbReference type="InterPro" id="IPR013783">
    <property type="entry name" value="Ig-like_fold"/>
</dbReference>
<dbReference type="InterPro" id="IPR036439">
    <property type="entry name" value="Dockerin_dom_sf"/>
</dbReference>
<feature type="region of interest" description="Disordered" evidence="2">
    <location>
        <begin position="1519"/>
        <end position="1548"/>
    </location>
</feature>
<protein>
    <recommendedName>
        <fullName evidence="3">Big-1 domain-containing protein</fullName>
    </recommendedName>
</protein>
<dbReference type="GO" id="GO:0000272">
    <property type="term" value="P:polysaccharide catabolic process"/>
    <property type="evidence" value="ECO:0007669"/>
    <property type="project" value="InterPro"/>
</dbReference>
<feature type="domain" description="Big-1" evidence="3">
    <location>
        <begin position="451"/>
        <end position="538"/>
    </location>
</feature>
<gene>
    <name evidence="4" type="ORF">C5Y96_23185</name>
</gene>
<dbReference type="SUPFAM" id="SSF49373">
    <property type="entry name" value="Invasin/intimin cell-adhesion fragments"/>
    <property type="match status" value="1"/>
</dbReference>
<dbReference type="Pfam" id="PF13620">
    <property type="entry name" value="CarboxypepD_reg"/>
    <property type="match status" value="4"/>
</dbReference>
<dbReference type="PANTHER" id="PTHR46534:SF1">
    <property type="entry name" value="IGGFC-BINDING PROTEIN N-TERMINAL DOMAIN-CONTAINING PROTEIN"/>
    <property type="match status" value="1"/>
</dbReference>
<dbReference type="InterPro" id="IPR008969">
    <property type="entry name" value="CarboxyPept-like_regulatory"/>
</dbReference>
<reference evidence="4 5" key="1">
    <citation type="submission" date="2018-02" db="EMBL/GenBank/DDBJ databases">
        <title>Comparative genomes isolates from brazilian mangrove.</title>
        <authorList>
            <person name="Araujo J.E."/>
            <person name="Taketani R.G."/>
            <person name="Silva M.C.P."/>
            <person name="Loureco M.V."/>
            <person name="Andreote F.D."/>
        </authorList>
    </citation>
    <scope>NUCLEOTIDE SEQUENCE [LARGE SCALE GENOMIC DNA]</scope>
    <source>
        <strain evidence="4 5">HEX-2 MGV</strain>
    </source>
</reference>
<dbReference type="InterPro" id="IPR035234">
    <property type="entry name" value="IgGFc-bd_N"/>
</dbReference>
<dbReference type="InterPro" id="IPR011635">
    <property type="entry name" value="CARDB"/>
</dbReference>
<dbReference type="Pfam" id="PF07705">
    <property type="entry name" value="CARDB"/>
    <property type="match status" value="5"/>
</dbReference>
<dbReference type="Gene3D" id="2.60.40.1120">
    <property type="entry name" value="Carboxypeptidase-like, regulatory domain"/>
    <property type="match status" value="4"/>
</dbReference>
<dbReference type="EMBL" id="PUIA01000074">
    <property type="protein sequence ID" value="PQO25719.1"/>
    <property type="molecule type" value="Genomic_DNA"/>
</dbReference>
<feature type="compositionally biased region" description="Gly residues" evidence="2">
    <location>
        <begin position="1527"/>
        <end position="1538"/>
    </location>
</feature>
<proteinExistence type="inferred from homology"/>
<feature type="region of interest" description="Disordered" evidence="2">
    <location>
        <begin position="1"/>
        <end position="30"/>
    </location>
</feature>
<dbReference type="Gene3D" id="2.60.40.10">
    <property type="entry name" value="Immunoglobulins"/>
    <property type="match status" value="12"/>
</dbReference>
<dbReference type="GO" id="GO:0030246">
    <property type="term" value="F:carbohydrate binding"/>
    <property type="evidence" value="ECO:0007669"/>
    <property type="project" value="InterPro"/>
</dbReference>
<sequence length="3908" mass="418764">MLHSHSPNRRNDSAHSFQKSARRKPASRTMGMEVLEARQMLAADTLGTEFWFAFQQNGTNSGVQPTLYLTGPTATSGTVRIPGLTYEQSFTVTPGQITTLVLPSSALVSQDDGTANLGVEITSAEEIAVYGLNRKAYTTDAFVALPTDILGNEYLVMSYPSNSFAESKTQFAVVAVEDDTVITVTPTITVGTRTAGVPYQVTLQEGEVYQLANPTLNADLTGTSIESTKPVAVMSGNSATQIPVGTSYYDHIVEQLPPVVTWGVNFVTIPLAQRTAGDFFRVLASEEDTEVRVNGTLVATLDRGEFYETRLTTRSFVETSHPALVAQFATGRTYDYTTGDPLMALIPPAEQLLAEYTLTTPSSGFSYHYINIWAASQAVDSILVDGQPVDPLLFQPIGDSGFVGAQVPISAGTHNVVADSPIGVMIYGFTSDDSYGYTGGASLLPIGNIETVMLETVVGSTTGLEQELVATVLDENGVPFPGVLVEFKVTGANPFTAVAFTKLNGQASISYTGSVAGTDTITARAGAVTSNAATIEWTEPADLIPSQVVAPAYASHGQTIEVSWTVTNDGAGPAWSSWTDGIYFSRHDVFDGSARLLAEFPADDQVPLAGTGSYTRTESVELSWLSTQLGEYYLYVVADNQLALVESDELNNIAATVIDITRPDLIVDETPVVSTDPLVFGDEISLSWIVRNIGMVEASNFRLDRIWLSTDTTIGGGDYLLGSSDTSGFAPLGPDQTYSLSETFTLPLNETFTPGTYYVLVETNSSVSEVELDYTNNVTATLPLQITYPPLPDLVVSNLIIPPEVIAGQKALVSWTITNQGTTDFTGLFLDWLSFSQDDQIGSDSIYDGYDFTGTLAAGQSIVRTHEILFPEHWENDLYAIIETDGLDEVFEGLGENNNFLISGQAIDIIIPPYPNLLVGEVNAPLDAFSEQTIEVDWLVTNQGTGPTSAPRWYDEVYLSLDSTLDVGDIYLGRAANPAYLAVGDSYRNSLTVTLPRGIDDDYYILIKTDATLRVNERDSEGDNLGVSEVMTVQLSPPADLEVTNILSPTQVFSGQPFSVTWTVANNGTGPTRESSWNDRVYLSLDNVLDGSDHLLGSATHEGALAAGATYTVTAAGSVPLSTQGPFFVIVQTDTSNDVYEYTFEQNNIGVDNSQINVVLAPPPDLEVESVTAPDVVDAGHPMLIEFRVTNAGASRAVNSVWYDEVYLSTDSQFDPAGDTRLKTVAHYGGLDAGEGYDVSLTATLSHELTGEFYVYVITDRGDYVFELDNDNNLGFDPTPLTSTFTPADLEIVQFTGPGTVEAGQALSLDWIVRNSGIGETLSSNWVDRVLLSIDSTPSSDDLVLLTNTHYGTLDVDASYRVKDAFAQIPYSQLPGSYHLILLTDARSVVIEDDETNNASMAIPLEVSRIESDLEVAAVNALPNVDHKLFVEWTVQNNAPVITNSNIWYDEVYLSYDSRIDEGDLLLATVQHSNPLGPGETYNAFRQVSLPSDMSGNYFVIIRTDATDLVLEGLNENNNAKATSGGNSDGGGGGGDGGGGDDDGEGDLVIPTPLIPDLVVTEVDAPDTAYTGRDIEISWTVENHGDSTGNLSWTDGVYLSLDQVFDPLDDIYLVYANRPNALGMGESYQQTRTVQLPVGLAGPYYLFVVTDSSNRIYEKDAELNNRNFDPYSVEVLITQPVDFVVGTITVPATGIPGQQATVSYTVANLGENSAQGRWTDSVYLSADETWDVNDPLVGRVNVSGPVPSAGSYSETLTALLPGVVPGDYHIIIRSDILNQIPEGNEQNNIGFSLDSASIDFPALELGVPEAGIADADQSLYYQVAVPAGEALSFLLEGTTIDDGFELYVAYDRIPSRSNYDYALNSPFELTQRLIIPSSREGNYYVRLYRNTTSDSPANFTLTADLVEFDVYDSTFGTAGNSGSITLPVNGAKFDRTVGATLSNAVGVEITASQIYFEGSTLLYATFDLAGLAPGQYDLTLTKPGSSPVTVTEGLEVVPGVGLVTTLDILAPNAVIRNNQYSISYLWRNSGLNDVLPPLVALGNGVPIFDTTGLGLGLNHVILGVSEDGGPLNVLSPGSNGSFLTKATAPAAGGQSTAYADRLGEDLEETFNWELVKDSIVRRGIDDITFEAIFTQLISLVGNSWGDYRRMLAQNATRITAADGDPTDPRALLQLAFEDARASLGNSIRGTIYADSLDVIYGEVDVVATHIETGQQKIVTTRRDGSFAFTGLALGQYELTVRGAQLVQSPVQVEVFSDSSTPVTLEVFPGVIARGSIKGTNGLPLNDVRVTLIHSDGSVIVSSLTGKRGDVRIGGLVPGDYRVVAEAEGYTRTSATLTIDETSEFVELPTLRLAPEAKISFTVSLSDGVVAGDEFTAIARLNGDTSPDTTFAGTVDGSQVRFDSLPYGEYTIVVDQTGYVPVTLQNVIVSEGEELDLGNLQLVKGAEVSGVISNSSSHPNGHLQLELILSDEVVATTTPDENGNYRFVGAGPGTYDIRLALTDNAFASPVTVEVVDSTTVIADQLVIVAGATAMGFVRNTQGSLPVAGIRVQLQGDAGYEDTSFTDAQGKYQFEAIPEGSYSIVIPGVATQTNIQLAPGDAFTAAQDFTIDTSTRISGAVQTSAGSAAGGSSVLLLLADQVVATAIADEQGNYQFPVVTPGSYVLQVAGDGASQPVPVNVTSGTAAQVDLALGTRLIQASFDVQDVGITDTIVILSLQVEGRFVPIAPAMPDVDGNVTFDNLASGTYQLAAQSPDGGFTAKEVILTADTDVITTLNALEYNEIHGTIDSSVATTLENVQIILRDTTTNVHFHGKLNTDGTYSISSIPSGTYSLSFIAPGHAAVVIRDLVVAGEVVIDTTLNETQASVTGRVVDDQGNPLSGVSVVALDSDGNVVAAILTAEDGTFLIDSNTGPLTITLQGAGIEPVTSATPDEVLVELGDVEVQTVAIGANLSDTVEEANNSLPPPVIEGELTANFIGGYLDSAFNWVRHKVDNFRRDDEASDNDLVAKPDCDDCEPLRDLAMDAIADQQRAYQLADQEQSEAWDSAASFGVALGKDLIEIGSFAVTALKAFKLVKGLQKVDPGCLKGIGLSVIRFNSQIKGLREAATDARSARSEGDALAGLHNAGQFMTEIFGVVNQIKIVILSCVGGGKYDDALGFFQKYGTVVAAIDQLLGIRDALDFSPTIDAFSKMQQEFREFEKAEQDYLRAVDKAISSVDSYNDCVKNLQDEEDNDDEDVQDELCNGPCDTEKETDFPASRDPNDIIGPSGFGPEHWIAASDPLNYRIRFENDPLLATAPAQSVRIVQQLDTDLDFRSFRLGDFAIGNLLFEVPDNRSFHSDRLDLTQELGVYVDVFAGIDIVNGEAFWELQAIDPATGEPPQDPLVGLLPPNLTSPEGEGFFDYTIGAKSDVVTGTVIDAVAEIVFDINEPILTPAIFNTLDADGPTSSMTQVPSTVDSATFLLSWSGLDVPGGSGLATFDIFVSENGGAYQPLLVGTTLTQYTFTGVRGNEYQFFSLARDNAGNIQSPTGNSDFTTQIVDNSIPTGTEALVLSVVREDETSPVGTQQANMPPGNTTLNEWENGVAQLWLEVTAELQSQPITLTFDIEWNSQWFTELESLANLAAQTDIQITEELGMLHASITLAGIDLSSYMPGQKVLISSLLLKTNQDDAAGLLIDTDGHYPQATTSHGLKLLIAEIWGGDNSLRTHTQVVAQIAPVVYDFNEDGRVGLADFAGFISKYGRQVDPEDSDTFLFDYDRNGRVSIADFALFIRHYGLKKPNGVRVDMPGFSASESPAETSNLPLEGESLAEHSMIVEREDQGSEMIMITPNFLTIVDDLNGNERIYRRAERIPMEVSAEGTVSSELDGRLVDAVSQDDDAWSWYCETFDDESDENVLWTLLPPDDLAPWE</sequence>
<dbReference type="InterPro" id="IPR018247">
    <property type="entry name" value="EF_Hand_1_Ca_BS"/>
</dbReference>
<evidence type="ECO:0000313" key="4">
    <source>
        <dbReference type="EMBL" id="PQO25719.1"/>
    </source>
</evidence>
<dbReference type="PANTHER" id="PTHR46534">
    <property type="entry name" value="IGGFC_BINDING DOMAIN-CONTAINING PROTEIN"/>
    <property type="match status" value="1"/>
</dbReference>
<evidence type="ECO:0000259" key="3">
    <source>
        <dbReference type="PROSITE" id="PS51127"/>
    </source>
</evidence>
<organism evidence="4 5">
    <name type="scientific">Blastopirellula marina</name>
    <dbReference type="NCBI Taxonomy" id="124"/>
    <lineage>
        <taxon>Bacteria</taxon>
        <taxon>Pseudomonadati</taxon>
        <taxon>Planctomycetota</taxon>
        <taxon>Planctomycetia</taxon>
        <taxon>Pirellulales</taxon>
        <taxon>Pirellulaceae</taxon>
        <taxon>Blastopirellula</taxon>
    </lineage>
</organism>
<dbReference type="Proteomes" id="UP000240009">
    <property type="component" value="Unassembled WGS sequence"/>
</dbReference>
<dbReference type="InterPro" id="IPR008964">
    <property type="entry name" value="Invasin/intimin_cell_adhesion"/>
</dbReference>
<dbReference type="Gene3D" id="1.10.1330.10">
    <property type="entry name" value="Dockerin domain"/>
    <property type="match status" value="1"/>
</dbReference>
<dbReference type="InterPro" id="IPR003344">
    <property type="entry name" value="Big_1_dom"/>
</dbReference>
<dbReference type="RefSeq" id="WP_105358386.1">
    <property type="nucleotide sequence ID" value="NZ_PUIA01000074.1"/>
</dbReference>
<comment type="similarity">
    <text evidence="1">Belongs to the intimin/invasin family.</text>
</comment>
<dbReference type="SUPFAM" id="SSF49452">
    <property type="entry name" value="Starch-binding domain-like"/>
    <property type="match status" value="2"/>
</dbReference>